<dbReference type="EC" id="3.1.1.-" evidence="5"/>
<comment type="similarity">
    <text evidence="1 5">Belongs to the AB hydrolase superfamily. Lipase family.</text>
</comment>
<keyword evidence="2 5" id="KW-0378">Hydrolase</keyword>
<dbReference type="EMBL" id="CAMAPE010000061">
    <property type="protein sequence ID" value="CAH9113680.1"/>
    <property type="molecule type" value="Genomic_DNA"/>
</dbReference>
<dbReference type="InterPro" id="IPR029058">
    <property type="entry name" value="AB_hydrolase_fold"/>
</dbReference>
<feature type="domain" description="Fungal lipase-type" evidence="6">
    <location>
        <begin position="138"/>
        <end position="310"/>
    </location>
</feature>
<dbReference type="AlphaFoldDB" id="A0A9P0ZVE3"/>
<evidence type="ECO:0000256" key="5">
    <source>
        <dbReference type="RuleBase" id="RU367093"/>
    </source>
</evidence>
<evidence type="ECO:0000259" key="6">
    <source>
        <dbReference type="Pfam" id="PF01764"/>
    </source>
</evidence>
<dbReference type="OrthoDB" id="438440at2759"/>
<evidence type="ECO:0000256" key="4">
    <source>
        <dbReference type="ARBA" id="ARBA00023098"/>
    </source>
</evidence>
<comment type="function">
    <text evidence="5">Acylhydrolase that catalyzes the hydrolysis of phospholipids at the sn-1 position.</text>
</comment>
<dbReference type="Proteomes" id="UP001152484">
    <property type="component" value="Unassembled WGS sequence"/>
</dbReference>
<accession>A0A9P0ZVE3</accession>
<evidence type="ECO:0000313" key="7">
    <source>
        <dbReference type="EMBL" id="CAH9113680.1"/>
    </source>
</evidence>
<evidence type="ECO:0000256" key="1">
    <source>
        <dbReference type="ARBA" id="ARBA00010701"/>
    </source>
</evidence>
<keyword evidence="4 5" id="KW-0443">Lipid metabolism</keyword>
<dbReference type="InterPro" id="IPR002921">
    <property type="entry name" value="Fungal_lipase-type"/>
</dbReference>
<evidence type="ECO:0000256" key="3">
    <source>
        <dbReference type="ARBA" id="ARBA00022963"/>
    </source>
</evidence>
<dbReference type="InterPro" id="IPR033556">
    <property type="entry name" value="PLA"/>
</dbReference>
<dbReference type="FunFam" id="3.40.50.1820:FF:000065">
    <property type="entry name" value="Phospholipase A1-II 3"/>
    <property type="match status" value="1"/>
</dbReference>
<evidence type="ECO:0000313" key="8">
    <source>
        <dbReference type="Proteomes" id="UP001152484"/>
    </source>
</evidence>
<keyword evidence="8" id="KW-1185">Reference proteome</keyword>
<sequence length="423" mass="47606">MNSYYGTIAERWEVLSGGTNWQGLIDPLDLELRKYLIHYGEMAQATYDTFNADLFSKLAGSSRYSEAHLFSKVGLEKGNPYKYEVTKYLYATSSHPVPDAFIVKSIRLDAWSRESNWMGYVAVATDDGKLELGRRDIVVCWRGTVRTLEWVNDFDMSLVHAPKIFGDGGDQPMVHRGFYSIYTSKNPAFPFNVTSARDQVPPKFTDLGVNIRVLSEVKRLVELYRNEKVSITICGHSLGASLATLNAIDIMKNVLNETRTAGKAFPVTVFAFASPRIGDSNLRKAYETTPNLHLLRARNVPDVVPEVPPATPLTGYTDIGVELTIDVTKSKFVRQPGELFSWHLLEPYLHGIAGTKGVRSGDGFEPVVNRDFALVNKHLDYLKEKYGIPGKWWIEKNKGMVQQNDGSWKFMDHEEGYIPTPPP</sequence>
<dbReference type="SUPFAM" id="SSF53474">
    <property type="entry name" value="alpha/beta-Hydrolases"/>
    <property type="match status" value="1"/>
</dbReference>
<dbReference type="PANTHER" id="PTHR31828">
    <property type="entry name" value="PHOSPHOLIPASE A1-IIGAMMA"/>
    <property type="match status" value="1"/>
</dbReference>
<dbReference type="GO" id="GO:0008970">
    <property type="term" value="F:phospholipase A1 activity"/>
    <property type="evidence" value="ECO:0007669"/>
    <property type="project" value="UniProtKB-UniRule"/>
</dbReference>
<reference evidence="7" key="1">
    <citation type="submission" date="2022-07" db="EMBL/GenBank/DDBJ databases">
        <authorList>
            <person name="Macas J."/>
            <person name="Novak P."/>
            <person name="Neumann P."/>
        </authorList>
    </citation>
    <scope>NUCLEOTIDE SEQUENCE</scope>
</reference>
<dbReference type="GO" id="GO:0005737">
    <property type="term" value="C:cytoplasm"/>
    <property type="evidence" value="ECO:0007669"/>
    <property type="project" value="UniProtKB-ARBA"/>
</dbReference>
<organism evidence="7 8">
    <name type="scientific">Cuscuta europaea</name>
    <name type="common">European dodder</name>
    <dbReference type="NCBI Taxonomy" id="41803"/>
    <lineage>
        <taxon>Eukaryota</taxon>
        <taxon>Viridiplantae</taxon>
        <taxon>Streptophyta</taxon>
        <taxon>Embryophyta</taxon>
        <taxon>Tracheophyta</taxon>
        <taxon>Spermatophyta</taxon>
        <taxon>Magnoliopsida</taxon>
        <taxon>eudicotyledons</taxon>
        <taxon>Gunneridae</taxon>
        <taxon>Pentapetalae</taxon>
        <taxon>asterids</taxon>
        <taxon>lamiids</taxon>
        <taxon>Solanales</taxon>
        <taxon>Convolvulaceae</taxon>
        <taxon>Cuscuteae</taxon>
        <taxon>Cuscuta</taxon>
        <taxon>Cuscuta subgen. Cuscuta</taxon>
    </lineage>
</organism>
<protein>
    <recommendedName>
        <fullName evidence="5">Phospholipase A1</fullName>
        <ecNumber evidence="5">3.1.1.-</ecNumber>
    </recommendedName>
</protein>
<dbReference type="GO" id="GO:0016042">
    <property type="term" value="P:lipid catabolic process"/>
    <property type="evidence" value="ECO:0007669"/>
    <property type="project" value="UniProtKB-UniRule"/>
</dbReference>
<comment type="caution">
    <text evidence="7">The sequence shown here is derived from an EMBL/GenBank/DDBJ whole genome shotgun (WGS) entry which is preliminary data.</text>
</comment>
<dbReference type="Pfam" id="PF01764">
    <property type="entry name" value="Lipase_3"/>
    <property type="match status" value="1"/>
</dbReference>
<gene>
    <name evidence="7" type="ORF">CEURO_LOCUS20110</name>
</gene>
<dbReference type="PANTHER" id="PTHR31828:SF49">
    <property type="entry name" value="PHOSPHOLIPASE A1"/>
    <property type="match status" value="1"/>
</dbReference>
<keyword evidence="3 5" id="KW-0442">Lipid degradation</keyword>
<evidence type="ECO:0000256" key="2">
    <source>
        <dbReference type="ARBA" id="ARBA00022801"/>
    </source>
</evidence>
<name>A0A9P0ZVE3_CUSEU</name>
<dbReference type="Gene3D" id="3.40.50.1820">
    <property type="entry name" value="alpha/beta hydrolase"/>
    <property type="match status" value="1"/>
</dbReference>
<proteinExistence type="inferred from homology"/>
<dbReference type="CDD" id="cd00519">
    <property type="entry name" value="Lipase_3"/>
    <property type="match status" value="1"/>
</dbReference>